<dbReference type="EMBL" id="JAPFRF010000018">
    <property type="protein sequence ID" value="KAJ7308271.1"/>
    <property type="molecule type" value="Genomic_DNA"/>
</dbReference>
<dbReference type="OrthoDB" id="8873919at2759"/>
<comment type="caution">
    <text evidence="2">The sequence shown here is derived from an EMBL/GenBank/DDBJ whole genome shotgun (WGS) entry which is preliminary data.</text>
</comment>
<protein>
    <submittedName>
        <fullName evidence="2">Uncharacterized protein</fullName>
    </submittedName>
</protein>
<organism evidence="2 3">
    <name type="scientific">Phrynocephalus forsythii</name>
    <dbReference type="NCBI Taxonomy" id="171643"/>
    <lineage>
        <taxon>Eukaryota</taxon>
        <taxon>Metazoa</taxon>
        <taxon>Chordata</taxon>
        <taxon>Craniata</taxon>
        <taxon>Vertebrata</taxon>
        <taxon>Euteleostomi</taxon>
        <taxon>Lepidosauria</taxon>
        <taxon>Squamata</taxon>
        <taxon>Bifurcata</taxon>
        <taxon>Unidentata</taxon>
        <taxon>Episquamata</taxon>
        <taxon>Toxicofera</taxon>
        <taxon>Iguania</taxon>
        <taxon>Acrodonta</taxon>
        <taxon>Agamidae</taxon>
        <taxon>Agaminae</taxon>
        <taxon>Phrynocephalus</taxon>
    </lineage>
</organism>
<proteinExistence type="predicted"/>
<reference evidence="2" key="1">
    <citation type="journal article" date="2023" name="DNA Res.">
        <title>Chromosome-level genome assembly of Phrynocephalus forsythii using third-generation DNA sequencing and Hi-C analysis.</title>
        <authorList>
            <person name="Qi Y."/>
            <person name="Zhao W."/>
            <person name="Zhao Y."/>
            <person name="Niu C."/>
            <person name="Cao S."/>
            <person name="Zhang Y."/>
        </authorList>
    </citation>
    <scope>NUCLEOTIDE SEQUENCE</scope>
    <source>
        <tissue evidence="2">Muscle</tissue>
    </source>
</reference>
<keyword evidence="1" id="KW-0812">Transmembrane</keyword>
<dbReference type="AlphaFoldDB" id="A0A9Q1ASS7"/>
<evidence type="ECO:0000256" key="1">
    <source>
        <dbReference type="SAM" id="Phobius"/>
    </source>
</evidence>
<dbReference type="InterPro" id="IPR053101">
    <property type="entry name" value="TM221"/>
</dbReference>
<keyword evidence="1" id="KW-1133">Transmembrane helix</keyword>
<dbReference type="PANTHER" id="PTHR36132:SF1">
    <property type="entry name" value="TRANSMEMBRANE PROTEIN 221"/>
    <property type="match status" value="1"/>
</dbReference>
<dbReference type="Pfam" id="PF15038">
    <property type="entry name" value="Jiraiya"/>
    <property type="match status" value="1"/>
</dbReference>
<dbReference type="Proteomes" id="UP001142489">
    <property type="component" value="Unassembled WGS sequence"/>
</dbReference>
<keyword evidence="3" id="KW-1185">Reference proteome</keyword>
<dbReference type="PANTHER" id="PTHR36132">
    <property type="entry name" value="TRANSMEMBRANE PROTEIN 221"/>
    <property type="match status" value="1"/>
</dbReference>
<accession>A0A9Q1ASS7</accession>
<feature type="transmembrane region" description="Helical" evidence="1">
    <location>
        <begin position="51"/>
        <end position="73"/>
    </location>
</feature>
<keyword evidence="1" id="KW-0472">Membrane</keyword>
<sequence>MGALVLFGAVAGLVALLAATLLFQIRAEGGGRAGPGAVPESAGSRRLLLLPAATVLAALCLALSLSALLLSLLHGYCGAEQGAPPGGASLGPADRGEWFLVESRPVRHVAVGFFAAGSRPTLREHSSPIH</sequence>
<gene>
    <name evidence="2" type="ORF">JRQ81_008798</name>
</gene>
<name>A0A9Q1ASS7_9SAUR</name>
<evidence type="ECO:0000313" key="3">
    <source>
        <dbReference type="Proteomes" id="UP001142489"/>
    </source>
</evidence>
<dbReference type="InterPro" id="IPR029201">
    <property type="entry name" value="Jiraiya"/>
</dbReference>
<evidence type="ECO:0000313" key="2">
    <source>
        <dbReference type="EMBL" id="KAJ7308271.1"/>
    </source>
</evidence>